<organism evidence="1 2">
    <name type="scientific">Aegilops tauschii subsp. strangulata</name>
    <name type="common">Goatgrass</name>
    <dbReference type="NCBI Taxonomy" id="200361"/>
    <lineage>
        <taxon>Eukaryota</taxon>
        <taxon>Viridiplantae</taxon>
        <taxon>Streptophyta</taxon>
        <taxon>Embryophyta</taxon>
        <taxon>Tracheophyta</taxon>
        <taxon>Spermatophyta</taxon>
        <taxon>Magnoliopsida</taxon>
        <taxon>Liliopsida</taxon>
        <taxon>Poales</taxon>
        <taxon>Poaceae</taxon>
        <taxon>BOP clade</taxon>
        <taxon>Pooideae</taxon>
        <taxon>Triticodae</taxon>
        <taxon>Triticeae</taxon>
        <taxon>Triticinae</taxon>
        <taxon>Aegilops</taxon>
    </lineage>
</organism>
<evidence type="ECO:0000313" key="2">
    <source>
        <dbReference type="Proteomes" id="UP000015105"/>
    </source>
</evidence>
<dbReference type="AlphaFoldDB" id="A0A453NUV9"/>
<name>A0A453NUV9_AEGTS</name>
<accession>A0A453NUV9</accession>
<dbReference type="EnsemblPlants" id="AET6Gv20488000.28">
    <property type="protein sequence ID" value="AET6Gv20488000.28"/>
    <property type="gene ID" value="AET6Gv20488000"/>
</dbReference>
<protein>
    <submittedName>
        <fullName evidence="1">Uncharacterized protein</fullName>
    </submittedName>
</protein>
<evidence type="ECO:0000313" key="1">
    <source>
        <dbReference type="EnsemblPlants" id="AET6Gv20488000.28"/>
    </source>
</evidence>
<reference evidence="1" key="3">
    <citation type="journal article" date="2017" name="Nature">
        <title>Genome sequence of the progenitor of the wheat D genome Aegilops tauschii.</title>
        <authorList>
            <person name="Luo M.C."/>
            <person name="Gu Y.Q."/>
            <person name="Puiu D."/>
            <person name="Wang H."/>
            <person name="Twardziok S.O."/>
            <person name="Deal K.R."/>
            <person name="Huo N."/>
            <person name="Zhu T."/>
            <person name="Wang L."/>
            <person name="Wang Y."/>
            <person name="McGuire P.E."/>
            <person name="Liu S."/>
            <person name="Long H."/>
            <person name="Ramasamy R.K."/>
            <person name="Rodriguez J.C."/>
            <person name="Van S.L."/>
            <person name="Yuan L."/>
            <person name="Wang Z."/>
            <person name="Xia Z."/>
            <person name="Xiao L."/>
            <person name="Anderson O.D."/>
            <person name="Ouyang S."/>
            <person name="Liang Y."/>
            <person name="Zimin A.V."/>
            <person name="Pertea G."/>
            <person name="Qi P."/>
            <person name="Bennetzen J.L."/>
            <person name="Dai X."/>
            <person name="Dawson M.W."/>
            <person name="Muller H.G."/>
            <person name="Kugler K."/>
            <person name="Rivarola-Duarte L."/>
            <person name="Spannagl M."/>
            <person name="Mayer K.F.X."/>
            <person name="Lu F.H."/>
            <person name="Bevan M.W."/>
            <person name="Leroy P."/>
            <person name="Li P."/>
            <person name="You F.M."/>
            <person name="Sun Q."/>
            <person name="Liu Z."/>
            <person name="Lyons E."/>
            <person name="Wicker T."/>
            <person name="Salzberg S.L."/>
            <person name="Devos K.M."/>
            <person name="Dvorak J."/>
        </authorList>
    </citation>
    <scope>NUCLEOTIDE SEQUENCE [LARGE SCALE GENOMIC DNA]</scope>
    <source>
        <strain evidence="1">cv. AL8/78</strain>
    </source>
</reference>
<dbReference type="Proteomes" id="UP000015105">
    <property type="component" value="Chromosome 6D"/>
</dbReference>
<dbReference type="Gramene" id="AET6Gv20488000.28">
    <property type="protein sequence ID" value="AET6Gv20488000.28"/>
    <property type="gene ID" value="AET6Gv20488000"/>
</dbReference>
<sequence>MIFVGGDDCSTPTSIGHTSATPLATSAHGDHCSTSSLVLFMDYASYTRLPLALGACLHVTSSPPSASADDTCHATPPYLSASTLASMMACTFSVCAP</sequence>
<reference evidence="2" key="1">
    <citation type="journal article" date="2014" name="Science">
        <title>Ancient hybridizations among the ancestral genomes of bread wheat.</title>
        <authorList>
            <consortium name="International Wheat Genome Sequencing Consortium,"/>
            <person name="Marcussen T."/>
            <person name="Sandve S.R."/>
            <person name="Heier L."/>
            <person name="Spannagl M."/>
            <person name="Pfeifer M."/>
            <person name="Jakobsen K.S."/>
            <person name="Wulff B.B."/>
            <person name="Steuernagel B."/>
            <person name="Mayer K.F."/>
            <person name="Olsen O.A."/>
        </authorList>
    </citation>
    <scope>NUCLEOTIDE SEQUENCE [LARGE SCALE GENOMIC DNA]</scope>
    <source>
        <strain evidence="2">cv. AL8/78</strain>
    </source>
</reference>
<reference evidence="2" key="2">
    <citation type="journal article" date="2017" name="Nat. Plants">
        <title>The Aegilops tauschii genome reveals multiple impacts of transposons.</title>
        <authorList>
            <person name="Zhao G."/>
            <person name="Zou C."/>
            <person name="Li K."/>
            <person name="Wang K."/>
            <person name="Li T."/>
            <person name="Gao L."/>
            <person name="Zhang X."/>
            <person name="Wang H."/>
            <person name="Yang Z."/>
            <person name="Liu X."/>
            <person name="Jiang W."/>
            <person name="Mao L."/>
            <person name="Kong X."/>
            <person name="Jiao Y."/>
            <person name="Jia J."/>
        </authorList>
    </citation>
    <scope>NUCLEOTIDE SEQUENCE [LARGE SCALE GENOMIC DNA]</scope>
    <source>
        <strain evidence="2">cv. AL8/78</strain>
    </source>
</reference>
<proteinExistence type="predicted"/>
<reference evidence="1" key="5">
    <citation type="journal article" date="2021" name="G3 (Bethesda)">
        <title>Aegilops tauschii genome assembly Aet v5.0 features greater sequence contiguity and improved annotation.</title>
        <authorList>
            <person name="Wang L."/>
            <person name="Zhu T."/>
            <person name="Rodriguez J.C."/>
            <person name="Deal K.R."/>
            <person name="Dubcovsky J."/>
            <person name="McGuire P.E."/>
            <person name="Lux T."/>
            <person name="Spannagl M."/>
            <person name="Mayer K.F.X."/>
            <person name="Baldrich P."/>
            <person name="Meyers B.C."/>
            <person name="Huo N."/>
            <person name="Gu Y.Q."/>
            <person name="Zhou H."/>
            <person name="Devos K.M."/>
            <person name="Bennetzen J.L."/>
            <person name="Unver T."/>
            <person name="Budak H."/>
            <person name="Gulick P.J."/>
            <person name="Galiba G."/>
            <person name="Kalapos B."/>
            <person name="Nelson D.R."/>
            <person name="Li P."/>
            <person name="You F.M."/>
            <person name="Luo M.C."/>
            <person name="Dvorak J."/>
        </authorList>
    </citation>
    <scope>NUCLEOTIDE SEQUENCE [LARGE SCALE GENOMIC DNA]</scope>
    <source>
        <strain evidence="1">cv. AL8/78</strain>
    </source>
</reference>
<reference evidence="1" key="4">
    <citation type="submission" date="2019-03" db="UniProtKB">
        <authorList>
            <consortium name="EnsemblPlants"/>
        </authorList>
    </citation>
    <scope>IDENTIFICATION</scope>
</reference>
<keyword evidence="2" id="KW-1185">Reference proteome</keyword>